<proteinExistence type="predicted"/>
<feature type="domain" description="DUF4037" evidence="1">
    <location>
        <begin position="139"/>
        <end position="236"/>
    </location>
</feature>
<dbReference type="EMBL" id="JAAKGU010000010">
    <property type="protein sequence ID" value="NGM84623.1"/>
    <property type="molecule type" value="Genomic_DNA"/>
</dbReference>
<dbReference type="Proteomes" id="UP000480151">
    <property type="component" value="Unassembled WGS sequence"/>
</dbReference>
<dbReference type="RefSeq" id="WP_165101718.1">
    <property type="nucleotide sequence ID" value="NZ_JAAKGU010000010.1"/>
</dbReference>
<dbReference type="AlphaFoldDB" id="A0A6M1PSA3"/>
<reference evidence="2 3" key="1">
    <citation type="submission" date="2020-02" db="EMBL/GenBank/DDBJ databases">
        <authorList>
            <person name="Gao J."/>
            <person name="Sun J."/>
        </authorList>
    </citation>
    <scope>NUCLEOTIDE SEQUENCE [LARGE SCALE GENOMIC DNA]</scope>
    <source>
        <strain evidence="2 3">7124</strain>
    </source>
</reference>
<gene>
    <name evidence="2" type="ORF">G5B47_19630</name>
</gene>
<keyword evidence="3" id="KW-1185">Reference proteome</keyword>
<evidence type="ECO:0000313" key="2">
    <source>
        <dbReference type="EMBL" id="NGM84623.1"/>
    </source>
</evidence>
<name>A0A6M1PSA3_9BACL</name>
<sequence length="371" mass="42964">MKGLGLSEEFYWEIVRPIIACRFPQLLEKHAAGLIGYGSDVLGYDDDLSRDHEWGARCYIWLLDSDYDEYATSLNQAFDEEVPILFKGYPSRFSVDEFNEVLVPYNGKSNIHHIAITSVSRHMRIQLGLHTSQLSIYDWLVIPEQKLIEWTRGKIFTDPVGEITEARMTLSYLPEDVWRYKLKYAWSAFRSLYVAGLTDIRGESLSARLFLNRMVEKAIQLVFLYNKRYRPGTYKWISKELAQISPLAIELIEHLEGILMEPCVTKAVEQMEGVLAILVKQHNDMKLTEYIELEPPLFYARGLQSYSYINLEDALFSSLPKELQHLEIPGSLDQFVTSEHILVWADHYSKFKPIYSTKSDIERIGIGDMIV</sequence>
<comment type="caution">
    <text evidence="2">The sequence shown here is derived from an EMBL/GenBank/DDBJ whole genome shotgun (WGS) entry which is preliminary data.</text>
</comment>
<accession>A0A6M1PSA3</accession>
<protein>
    <submittedName>
        <fullName evidence="2">DUF4037 domain-containing protein</fullName>
    </submittedName>
</protein>
<organism evidence="2 3">
    <name type="scientific">Paenibacillus apii</name>
    <dbReference type="NCBI Taxonomy" id="1850370"/>
    <lineage>
        <taxon>Bacteria</taxon>
        <taxon>Bacillati</taxon>
        <taxon>Bacillota</taxon>
        <taxon>Bacilli</taxon>
        <taxon>Bacillales</taxon>
        <taxon>Paenibacillaceae</taxon>
        <taxon>Paenibacillus</taxon>
    </lineage>
</organism>
<dbReference type="InterPro" id="IPR025117">
    <property type="entry name" value="DUF4037"/>
</dbReference>
<dbReference type="Pfam" id="PF13228">
    <property type="entry name" value="DUF4037"/>
    <property type="match status" value="1"/>
</dbReference>
<evidence type="ECO:0000259" key="1">
    <source>
        <dbReference type="Pfam" id="PF13228"/>
    </source>
</evidence>
<evidence type="ECO:0000313" key="3">
    <source>
        <dbReference type="Proteomes" id="UP000480151"/>
    </source>
</evidence>